<dbReference type="RefSeq" id="WP_090248546.1">
    <property type="nucleotide sequence ID" value="NZ_FPAS01000002.1"/>
</dbReference>
<dbReference type="Pfam" id="PF00403">
    <property type="entry name" value="HMA"/>
    <property type="match status" value="1"/>
</dbReference>
<dbReference type="InterPro" id="IPR006121">
    <property type="entry name" value="HMA_dom"/>
</dbReference>
<accession>A0A1I7A193</accession>
<gene>
    <name evidence="3" type="ORF">SAMN05216474_1805</name>
</gene>
<dbReference type="GO" id="GO:0046872">
    <property type="term" value="F:metal ion binding"/>
    <property type="evidence" value="ECO:0007669"/>
    <property type="project" value="InterPro"/>
</dbReference>
<evidence type="ECO:0000259" key="2">
    <source>
        <dbReference type="PROSITE" id="PS50846"/>
    </source>
</evidence>
<dbReference type="EMBL" id="FPAS01000002">
    <property type="protein sequence ID" value="SFT68657.1"/>
    <property type="molecule type" value="Genomic_DNA"/>
</dbReference>
<protein>
    <submittedName>
        <fullName evidence="3">Copper chaperone CopZ</fullName>
    </submittedName>
</protein>
<dbReference type="STRING" id="477690.SAMN05216474_1805"/>
<dbReference type="AlphaFoldDB" id="A0A1I7A193"/>
<sequence length="113" mass="12498">MKFLIALMAIVALTFNTNANTEDGGKKEARIQTNAQCGECKERIENKLNYTKGIKFAEMDLTTKIVTVSYNEKKITLDEIKKVISEIGYSADDVEPVKTAQEALPKCCQPGGH</sequence>
<feature type="signal peptide" evidence="1">
    <location>
        <begin position="1"/>
        <end position="19"/>
    </location>
</feature>
<dbReference type="OrthoDB" id="5513217at2"/>
<evidence type="ECO:0000313" key="3">
    <source>
        <dbReference type="EMBL" id="SFT68657.1"/>
    </source>
</evidence>
<evidence type="ECO:0000256" key="1">
    <source>
        <dbReference type="SAM" id="SignalP"/>
    </source>
</evidence>
<dbReference type="CDD" id="cd00371">
    <property type="entry name" value="HMA"/>
    <property type="match status" value="1"/>
</dbReference>
<feature type="chain" id="PRO_5014990368" evidence="1">
    <location>
        <begin position="20"/>
        <end position="113"/>
    </location>
</feature>
<proteinExistence type="predicted"/>
<keyword evidence="4" id="KW-1185">Reference proteome</keyword>
<dbReference type="InterPro" id="IPR036163">
    <property type="entry name" value="HMA_dom_sf"/>
</dbReference>
<feature type="domain" description="HMA" evidence="2">
    <location>
        <begin position="26"/>
        <end position="92"/>
    </location>
</feature>
<dbReference type="PROSITE" id="PS50846">
    <property type="entry name" value="HMA_2"/>
    <property type="match status" value="1"/>
</dbReference>
<name>A0A1I7A193_9FLAO</name>
<keyword evidence="1" id="KW-0732">Signal</keyword>
<dbReference type="SUPFAM" id="SSF55008">
    <property type="entry name" value="HMA, heavy metal-associated domain"/>
    <property type="match status" value="1"/>
</dbReference>
<organism evidence="3 4">
    <name type="scientific">Lishizhenia tianjinensis</name>
    <dbReference type="NCBI Taxonomy" id="477690"/>
    <lineage>
        <taxon>Bacteria</taxon>
        <taxon>Pseudomonadati</taxon>
        <taxon>Bacteroidota</taxon>
        <taxon>Flavobacteriia</taxon>
        <taxon>Flavobacteriales</taxon>
        <taxon>Crocinitomicaceae</taxon>
        <taxon>Lishizhenia</taxon>
    </lineage>
</organism>
<dbReference type="Proteomes" id="UP000236454">
    <property type="component" value="Unassembled WGS sequence"/>
</dbReference>
<reference evidence="3 4" key="1">
    <citation type="submission" date="2016-10" db="EMBL/GenBank/DDBJ databases">
        <authorList>
            <person name="de Groot N.N."/>
        </authorList>
    </citation>
    <scope>NUCLEOTIDE SEQUENCE [LARGE SCALE GENOMIC DNA]</scope>
    <source>
        <strain evidence="3 4">CGMCC 1.7005</strain>
    </source>
</reference>
<dbReference type="Gene3D" id="3.30.70.100">
    <property type="match status" value="1"/>
</dbReference>
<evidence type="ECO:0000313" key="4">
    <source>
        <dbReference type="Proteomes" id="UP000236454"/>
    </source>
</evidence>